<dbReference type="InterPro" id="IPR051172">
    <property type="entry name" value="Chlamydia_OmcB"/>
</dbReference>
<feature type="domain" description="DUF11" evidence="3">
    <location>
        <begin position="1988"/>
        <end position="2109"/>
    </location>
</feature>
<feature type="region of interest" description="Disordered" evidence="1">
    <location>
        <begin position="900"/>
        <end position="924"/>
    </location>
</feature>
<feature type="signal peptide" evidence="2">
    <location>
        <begin position="1"/>
        <end position="20"/>
    </location>
</feature>
<feature type="domain" description="DUF11" evidence="3">
    <location>
        <begin position="802"/>
        <end position="921"/>
    </location>
</feature>
<gene>
    <name evidence="4" type="ORF">MYF79_24860</name>
</gene>
<name>A0ABY4HXS7_CHIFI</name>
<feature type="compositionally biased region" description="Low complexity" evidence="1">
    <location>
        <begin position="1955"/>
        <end position="1984"/>
    </location>
</feature>
<feature type="compositionally biased region" description="Polar residues" evidence="1">
    <location>
        <begin position="1292"/>
        <end position="1301"/>
    </location>
</feature>
<feature type="domain" description="DUF11" evidence="3">
    <location>
        <begin position="2263"/>
        <end position="2372"/>
    </location>
</feature>
<feature type="domain" description="DUF11" evidence="3">
    <location>
        <begin position="1327"/>
        <end position="1449"/>
    </location>
</feature>
<evidence type="ECO:0000256" key="2">
    <source>
        <dbReference type="SAM" id="SignalP"/>
    </source>
</evidence>
<dbReference type="InterPro" id="IPR026341">
    <property type="entry name" value="T9SS_type_B"/>
</dbReference>
<evidence type="ECO:0000313" key="4">
    <source>
        <dbReference type="EMBL" id="UPK68190.1"/>
    </source>
</evidence>
<feature type="region of interest" description="Disordered" evidence="1">
    <location>
        <begin position="1292"/>
        <end position="1326"/>
    </location>
</feature>
<feature type="region of interest" description="Disordered" evidence="1">
    <location>
        <begin position="1165"/>
        <end position="1185"/>
    </location>
</feature>
<feature type="region of interest" description="Disordered" evidence="1">
    <location>
        <begin position="1430"/>
        <end position="1451"/>
    </location>
</feature>
<dbReference type="InterPro" id="IPR013783">
    <property type="entry name" value="Ig-like_fold"/>
</dbReference>
<dbReference type="Gene3D" id="2.60.40.10">
    <property type="entry name" value="Immunoglobulins"/>
    <property type="match status" value="3"/>
</dbReference>
<feature type="compositionally biased region" description="Low complexity" evidence="1">
    <location>
        <begin position="1302"/>
        <end position="1324"/>
    </location>
</feature>
<feature type="region of interest" description="Disordered" evidence="1">
    <location>
        <begin position="1560"/>
        <end position="1581"/>
    </location>
</feature>
<accession>A0ABY4HXS7</accession>
<evidence type="ECO:0000313" key="5">
    <source>
        <dbReference type="Proteomes" id="UP000830198"/>
    </source>
</evidence>
<feature type="domain" description="DUF11" evidence="3">
    <location>
        <begin position="1201"/>
        <end position="1317"/>
    </location>
</feature>
<feature type="domain" description="DUF11" evidence="3">
    <location>
        <begin position="664"/>
        <end position="788"/>
    </location>
</feature>
<dbReference type="Pfam" id="PF13585">
    <property type="entry name" value="CHU_C"/>
    <property type="match status" value="1"/>
</dbReference>
<feature type="domain" description="DUF11" evidence="3">
    <location>
        <begin position="1862"/>
        <end position="1978"/>
    </location>
</feature>
<feature type="domain" description="DUF11" evidence="3">
    <location>
        <begin position="1599"/>
        <end position="1713"/>
    </location>
</feature>
<feature type="domain" description="DUF11" evidence="3">
    <location>
        <begin position="2127"/>
        <end position="2243"/>
    </location>
</feature>
<keyword evidence="5" id="KW-1185">Reference proteome</keyword>
<feature type="compositionally biased region" description="Polar residues" evidence="1">
    <location>
        <begin position="1686"/>
        <end position="1697"/>
    </location>
</feature>
<dbReference type="Pfam" id="PF01345">
    <property type="entry name" value="DUF11"/>
    <property type="match status" value="14"/>
</dbReference>
<keyword evidence="2" id="KW-0732">Signal</keyword>
<dbReference type="InterPro" id="IPR001434">
    <property type="entry name" value="OmcB-like_DUF11"/>
</dbReference>
<evidence type="ECO:0000256" key="1">
    <source>
        <dbReference type="SAM" id="MobiDB-lite"/>
    </source>
</evidence>
<feature type="compositionally biased region" description="Low complexity" evidence="1">
    <location>
        <begin position="445"/>
        <end position="465"/>
    </location>
</feature>
<dbReference type="RefSeq" id="WP_247810536.1">
    <property type="nucleotide sequence ID" value="NZ_CP095855.1"/>
</dbReference>
<feature type="domain" description="DUF11" evidence="3">
    <location>
        <begin position="931"/>
        <end position="1053"/>
    </location>
</feature>
<dbReference type="InterPro" id="IPR047589">
    <property type="entry name" value="DUF11_rpt"/>
</dbReference>
<protein>
    <submittedName>
        <fullName evidence="4">Gliding motility-associated C-terminal domain-containing protein</fullName>
    </submittedName>
</protein>
<feature type="compositionally biased region" description="Polar residues" evidence="1">
    <location>
        <begin position="1041"/>
        <end position="1054"/>
    </location>
</feature>
<feature type="region of interest" description="Disordered" evidence="1">
    <location>
        <begin position="1034"/>
        <end position="1054"/>
    </location>
</feature>
<feature type="region of interest" description="Disordered" evidence="1">
    <location>
        <begin position="444"/>
        <end position="466"/>
    </location>
</feature>
<dbReference type="Gene3D" id="2.60.40.3080">
    <property type="match status" value="1"/>
</dbReference>
<feature type="compositionally biased region" description="Polar residues" evidence="1">
    <location>
        <begin position="2223"/>
        <end position="2246"/>
    </location>
</feature>
<feature type="domain" description="DUF11" evidence="3">
    <location>
        <begin position="514"/>
        <end position="629"/>
    </location>
</feature>
<dbReference type="EMBL" id="CP095855">
    <property type="protein sequence ID" value="UPK68190.1"/>
    <property type="molecule type" value="Genomic_DNA"/>
</dbReference>
<feature type="compositionally biased region" description="Low complexity" evidence="1">
    <location>
        <begin position="1698"/>
        <end position="1720"/>
    </location>
</feature>
<feature type="region of interest" description="Disordered" evidence="1">
    <location>
        <begin position="1824"/>
        <end position="1844"/>
    </location>
</feature>
<feature type="domain" description="DUF11" evidence="3">
    <location>
        <begin position="1458"/>
        <end position="1579"/>
    </location>
</feature>
<feature type="region of interest" description="Disordered" evidence="1">
    <location>
        <begin position="1686"/>
        <end position="1722"/>
    </location>
</feature>
<feature type="region of interest" description="Disordered" evidence="1">
    <location>
        <begin position="2223"/>
        <end position="2247"/>
    </location>
</feature>
<feature type="compositionally biased region" description="Polar residues" evidence="1">
    <location>
        <begin position="1437"/>
        <end position="1451"/>
    </location>
</feature>
<dbReference type="PANTHER" id="PTHR34819">
    <property type="entry name" value="LARGE CYSTEINE-RICH PERIPLASMIC PROTEIN OMCB"/>
    <property type="match status" value="1"/>
</dbReference>
<dbReference type="NCBIfam" id="TIGR04131">
    <property type="entry name" value="Bac_Flav_CTERM"/>
    <property type="match status" value="1"/>
</dbReference>
<organism evidence="4 5">
    <name type="scientific">Chitinophaga filiformis</name>
    <name type="common">Myxococcus filiformis</name>
    <name type="synonym">Flexibacter filiformis</name>
    <dbReference type="NCBI Taxonomy" id="104663"/>
    <lineage>
        <taxon>Bacteria</taxon>
        <taxon>Pseudomonadati</taxon>
        <taxon>Bacteroidota</taxon>
        <taxon>Chitinophagia</taxon>
        <taxon>Chitinophagales</taxon>
        <taxon>Chitinophagaceae</taxon>
        <taxon>Chitinophaga</taxon>
    </lineage>
</organism>
<dbReference type="PANTHER" id="PTHR34819:SF3">
    <property type="entry name" value="CELL SURFACE PROTEIN"/>
    <property type="match status" value="1"/>
</dbReference>
<dbReference type="Proteomes" id="UP000830198">
    <property type="component" value="Chromosome"/>
</dbReference>
<dbReference type="NCBIfam" id="TIGR01451">
    <property type="entry name" value="B_ant_repeat"/>
    <property type="match status" value="14"/>
</dbReference>
<feature type="region of interest" description="Disordered" evidence="1">
    <location>
        <begin position="1953"/>
        <end position="1984"/>
    </location>
</feature>
<feature type="chain" id="PRO_5047547786" evidence="2">
    <location>
        <begin position="21"/>
        <end position="2569"/>
    </location>
</feature>
<reference evidence="4 5" key="1">
    <citation type="submission" date="2022-04" db="EMBL/GenBank/DDBJ databases">
        <title>The arsenic-methylating capacity of Chitinophaga filiformis YT5 during chitin decomposition.</title>
        <authorList>
            <person name="Chen G."/>
            <person name="Liang Y."/>
        </authorList>
    </citation>
    <scope>NUCLEOTIDE SEQUENCE [LARGE SCALE GENOMIC DNA]</scope>
    <source>
        <strain evidence="4 5">YT5</strain>
    </source>
</reference>
<evidence type="ECO:0000259" key="3">
    <source>
        <dbReference type="Pfam" id="PF01345"/>
    </source>
</evidence>
<sequence>MSRLYKATFSLLFIMSGLLAGHRGYAEGSKDLYPSGIAGGRAFLVSTTGTKTGWTLTNMGVHYAYLKAGETLGAASSAQGIGSGQIILTAPDGTVYTSTAGTTTVGQIANRTQELQGPWVGYTPFSQVVGAGQAGVWKIELVSTNPPANIAEGAGANVAADAAWTQNTASSAIAAWDISVRSAGGTIIPGRVYTNVLNMFVDFGNYRGVIYVLTKDGYVYKVNNNGSSGIGFVAFVNNKGLTTNATDAGEPLYKSVAGTNRGTDFNVWDPRSDDGTYSVTHKMFYHVPATDMPASSVMPGGKTTWLRGTKIIPAVTNISVDGVEGTAGQVSKKGAYIKFTASVGGTYRISLVGTGSFVTKQITGTAVAGNNSIFWDGKDGAGVTPALGTASVTANIQLQGAEIHFPFIDVENNPNGLIIEQLNDDNTVKSDIVYWDDASFATATGASNPRSNGNSGSGISSNTNGHKWSNNYGDVKTMDTWTYVLGDMASRNTTLNIVEADLAIQSVGPATPLTQVTVGKTVTYKVVVVNNGPSDVTGAPFAIKVPAGFTVADLSAVTASTSCGTVKNAALDASGNYTALLDLPNGCIVTFNLTGTAGPSLAGGNINIETSIMRPKDVTDPDATNPNAAVPPTDPHVECKNGGTTENCNNIKYNSGVAVVASADIVVVKTTQDATKTTYAPGETVNYVITVTNNGPSTATNVNVTDVAPAGTTIGAWTATAAGPVALPHTSGTGNINETIATIPAGETVTYVVQVTLPAGYNSALSNTASASGPVLDETPGNNTSTTTPITLEPGADIAAVKVVQDAAKTTYAPGEDVIYTITVTNNGPADAKDVNIKDVAPAGTIIRNWTASVITGTVSPLTASGMGDIDQLITSMSNGAVVRYVVTVGVPADHTGNLSNTATVTTGSRDDVPGNNNSTSGVLTPAPKADVAVVKTTAVTSFTPGQDVVYTITVTNNGPSDAKDVNVSDIAPAGTTISAWSAAVTTGTVTLPNASGTGNLNETIATLPDGAVVTYTVTVSIPASLTASLSNTATATSSTPDDNQANNSGTATTIVPAPKADVSVAKTTAATKFTPGQNVVYTIIVTNNGPSDAENVNISDIAPAGTTISAWTAAVTTGTVTLPNTSGTGNLNETIATLPDGAVVTYTVTVSVPASFTATISNTANVTSSTPDDDQTDNSSTAPAITPAAIADIVTAKKLKDAGQTSFVPGEDVVYVITVANNGPSDAKNVNVNDVAPAGTVISAWSATVTTGTVTLPNTSGTGNLNETIATLPNGAVVTYEVTVKTPASFSGSLSNTAVVTSTTTDPTPGNNNNTSSSTTPTPKADVSVVKTTAATNFTPGQDVVYTITVTNNGPSDAKDVNVSDVAPAGTTISAWSAAVTTGTVTLPNTSGSGNLNETIATLADGAVVTYTVTVSIPASLTASLSNTATATSSTPDDNQANNSGTATTIVPSPKADVSVAKTTAATNFTPGQDVVYTITVTNNGPSDAKDVNVSDIAPAGTTISAWTAAVTTGTVTLPNTSGSGNLNETIATLADGAVVTYTVTVSVPASSTATISNTANVTSTTPDDDQTDNSSTTPAISPTAIADIVTVKKLKDGSQTSFVPGQDVVYVITVANNGPSDAKNVNVNDVAPAGTTISAWSAAVTTGTASLPNTSGTGNLNETISTLPNGAVVTYEVTVKTPASFSGSLSNTAVVTSTTTDPTPGNNNNTSSSTTPTPKADVSVMKTTTATSFTPGQNVVYTITVTNNGPSDAKDVNVSDVAPAGTTISAWSAAVTAGTVTLPNTSGSGNLNETIATLPDGAVVTYTVTVSVPASFTASLSNTATATSTNPDDDQTDNTSTAPVITPAAIADIVTLKKLKDASQTTFVPGQDVVYVITVTNNGPSDAKTVNIKDDAPNGTTISAWNAAVTTGTVALPNTSGTGNLNETIATLPNGAVVTYEVTVKTPASFSGSLSNTAVVTSTTTDPTPGNNSNTSSSVTPASKADVSVVKTTAATSFTPGQNVVYTITVTNNGPSDAKTVNIKDNAPTGTTISSWTATVTTGTVSLPNTSGTGNLNETIATLSNGAVVTYTVTVAVPASYVANLSNTATVTTSSQDDDQTDNSSTTPAITPAAIADIVTVKKLKDASQTTFVPGEDVVYVITVTNNGPSDAKTVNIKDDAPAGTSISAWSATVKTGTVTLPSTSGTGNLNETIATLPNGAVVTYEVTVKTPADFTGTLSNSAAVQSSTPDAAPGNNTSTTPGINPTPVVGADIVTVKRLKDAAQTTFVAGQEVAYVITVTNNGPGDAAKVNIKDIAPAGTTISSWTATVTNGTVALPHTSGSGDIDETIAVMPNAAVVTYEVKVLTPEGFTGSLVNVAAVTSETPDPAPACPACAAAPVTPEPLPVAATDNHGDVRADNPVTIPVLSNDTPGNPNTPLDPASLEIVQQPAHGSIVVNEDGTVVYTPEKGYTGPDSFTYKVKDQHGNWSNVATVNLNIIPNEVEVPNVITPNGDGSNDKLVIKGLEKFVQNEIVIYNRWNNVLFRKQNYQGEWDGQGLNAGTYYYTLKGLDANGQWHTYNGYIMLLR</sequence>
<proteinExistence type="predicted"/>
<feature type="domain" description="DUF11" evidence="3">
    <location>
        <begin position="1062"/>
        <end position="1183"/>
    </location>
</feature>
<feature type="domain" description="DUF11" evidence="3">
    <location>
        <begin position="1723"/>
        <end position="1845"/>
    </location>
</feature>